<accession>A0A0E9SBC9</accession>
<reference evidence="1" key="1">
    <citation type="submission" date="2014-11" db="EMBL/GenBank/DDBJ databases">
        <authorList>
            <person name="Amaro Gonzalez C."/>
        </authorList>
    </citation>
    <scope>NUCLEOTIDE SEQUENCE</scope>
</reference>
<dbReference type="EMBL" id="GBXM01069996">
    <property type="protein sequence ID" value="JAH38581.1"/>
    <property type="molecule type" value="Transcribed_RNA"/>
</dbReference>
<name>A0A0E9SBC9_ANGAN</name>
<reference evidence="1" key="2">
    <citation type="journal article" date="2015" name="Fish Shellfish Immunol.">
        <title>Early steps in the European eel (Anguilla anguilla)-Vibrio vulnificus interaction in the gills: Role of the RtxA13 toxin.</title>
        <authorList>
            <person name="Callol A."/>
            <person name="Pajuelo D."/>
            <person name="Ebbesson L."/>
            <person name="Teles M."/>
            <person name="MacKenzie S."/>
            <person name="Amaro C."/>
        </authorList>
    </citation>
    <scope>NUCLEOTIDE SEQUENCE</scope>
</reference>
<protein>
    <submittedName>
        <fullName evidence="1">Uncharacterized protein</fullName>
    </submittedName>
</protein>
<organism evidence="1">
    <name type="scientific">Anguilla anguilla</name>
    <name type="common">European freshwater eel</name>
    <name type="synonym">Muraena anguilla</name>
    <dbReference type="NCBI Taxonomy" id="7936"/>
    <lineage>
        <taxon>Eukaryota</taxon>
        <taxon>Metazoa</taxon>
        <taxon>Chordata</taxon>
        <taxon>Craniata</taxon>
        <taxon>Vertebrata</taxon>
        <taxon>Euteleostomi</taxon>
        <taxon>Actinopterygii</taxon>
        <taxon>Neopterygii</taxon>
        <taxon>Teleostei</taxon>
        <taxon>Anguilliformes</taxon>
        <taxon>Anguillidae</taxon>
        <taxon>Anguilla</taxon>
    </lineage>
</organism>
<evidence type="ECO:0000313" key="1">
    <source>
        <dbReference type="EMBL" id="JAH38581.1"/>
    </source>
</evidence>
<proteinExistence type="predicted"/>
<sequence>MEDSPLFLWDQVHPSLALRYNRVISFILCSHILQ</sequence>
<dbReference type="AlphaFoldDB" id="A0A0E9SBC9"/>